<evidence type="ECO:0000256" key="2">
    <source>
        <dbReference type="ARBA" id="ARBA00022692"/>
    </source>
</evidence>
<dbReference type="EMBL" id="BARS01044245">
    <property type="protein sequence ID" value="GAG34123.1"/>
    <property type="molecule type" value="Genomic_DNA"/>
</dbReference>
<comment type="subcellular location">
    <subcellularLocation>
        <location evidence="1">Endomembrane system</location>
        <topology evidence="1">Multi-pass membrane protein</topology>
    </subcellularLocation>
</comment>
<evidence type="ECO:0000256" key="3">
    <source>
        <dbReference type="ARBA" id="ARBA00022989"/>
    </source>
</evidence>
<organism evidence="7">
    <name type="scientific">marine sediment metagenome</name>
    <dbReference type="NCBI Taxonomy" id="412755"/>
    <lineage>
        <taxon>unclassified sequences</taxon>
        <taxon>metagenomes</taxon>
        <taxon>ecological metagenomes</taxon>
    </lineage>
</organism>
<dbReference type="GO" id="GO:0012505">
    <property type="term" value="C:endomembrane system"/>
    <property type="evidence" value="ECO:0007669"/>
    <property type="project" value="UniProtKB-SubCell"/>
</dbReference>
<dbReference type="AlphaFoldDB" id="X0XBT8"/>
<evidence type="ECO:0000313" key="7">
    <source>
        <dbReference type="EMBL" id="GAG34123.1"/>
    </source>
</evidence>
<dbReference type="GO" id="GO:0030026">
    <property type="term" value="P:intracellular manganese ion homeostasis"/>
    <property type="evidence" value="ECO:0007669"/>
    <property type="project" value="InterPro"/>
</dbReference>
<keyword evidence="4 6" id="KW-0472">Membrane</keyword>
<gene>
    <name evidence="7" type="ORF">S01H1_66883</name>
</gene>
<feature type="transmembrane region" description="Helical" evidence="6">
    <location>
        <begin position="168"/>
        <end position="191"/>
    </location>
</feature>
<feature type="region of interest" description="Disordered" evidence="5">
    <location>
        <begin position="1"/>
        <end position="25"/>
    </location>
</feature>
<feature type="non-terminal residue" evidence="7">
    <location>
        <position position="249"/>
    </location>
</feature>
<dbReference type="GO" id="GO:0005384">
    <property type="term" value="F:manganese ion transmembrane transporter activity"/>
    <property type="evidence" value="ECO:0007669"/>
    <property type="project" value="InterPro"/>
</dbReference>
<name>X0XBT8_9ZZZZ</name>
<sequence length="249" mass="25864">AATPKTAKGAGGTEGHPWPTSVEDVGRRHKTYASGTLRAGVFGVNDGLVSNTCLVMGVAGAGTSSHIILLTGVAGLLAGAFSMGAGEFISMLSQKEMFEFQIAQEKDELERYPKEEAEELALIYEARGIPLKEARHLSNHLIENPEKALDALTREELGLNPDDLGSPVGAAISSFLMFSSGACLPLIPYVLGYADHGILIASVISGSALFCVGAALSLFSGRNAFLGGARMLAIGSAAAVATYFIGSLF</sequence>
<dbReference type="PANTHER" id="PTHR31851">
    <property type="entry name" value="FE(2+)/MN(2+) TRANSPORTER PCL1"/>
    <property type="match status" value="1"/>
</dbReference>
<feature type="non-terminal residue" evidence="7">
    <location>
        <position position="1"/>
    </location>
</feature>
<feature type="transmembrane region" description="Helical" evidence="6">
    <location>
        <begin position="231"/>
        <end position="248"/>
    </location>
</feature>
<protein>
    <submittedName>
        <fullName evidence="7">Uncharacterized protein</fullName>
    </submittedName>
</protein>
<keyword evidence="3 6" id="KW-1133">Transmembrane helix</keyword>
<evidence type="ECO:0000256" key="1">
    <source>
        <dbReference type="ARBA" id="ARBA00004127"/>
    </source>
</evidence>
<dbReference type="CDD" id="cd02433">
    <property type="entry name" value="Nodulin-21_like_2"/>
    <property type="match status" value="1"/>
</dbReference>
<comment type="caution">
    <text evidence="7">The sequence shown here is derived from an EMBL/GenBank/DDBJ whole genome shotgun (WGS) entry which is preliminary data.</text>
</comment>
<feature type="transmembrane region" description="Helical" evidence="6">
    <location>
        <begin position="67"/>
        <end position="89"/>
    </location>
</feature>
<proteinExistence type="predicted"/>
<reference evidence="7" key="1">
    <citation type="journal article" date="2014" name="Front. Microbiol.">
        <title>High frequency of phylogenetically diverse reductive dehalogenase-homologous genes in deep subseafloor sedimentary metagenomes.</title>
        <authorList>
            <person name="Kawai M."/>
            <person name="Futagami T."/>
            <person name="Toyoda A."/>
            <person name="Takaki Y."/>
            <person name="Nishi S."/>
            <person name="Hori S."/>
            <person name="Arai W."/>
            <person name="Tsubouchi T."/>
            <person name="Morono Y."/>
            <person name="Uchiyama I."/>
            <person name="Ito T."/>
            <person name="Fujiyama A."/>
            <person name="Inagaki F."/>
            <person name="Takami H."/>
        </authorList>
    </citation>
    <scope>NUCLEOTIDE SEQUENCE</scope>
    <source>
        <strain evidence="7">Expedition CK06-06</strain>
    </source>
</reference>
<evidence type="ECO:0000256" key="6">
    <source>
        <dbReference type="SAM" id="Phobius"/>
    </source>
</evidence>
<dbReference type="InterPro" id="IPR008217">
    <property type="entry name" value="Ccc1_fam"/>
</dbReference>
<accession>X0XBT8</accession>
<keyword evidence="2 6" id="KW-0812">Transmembrane</keyword>
<feature type="transmembrane region" description="Helical" evidence="6">
    <location>
        <begin position="197"/>
        <end position="219"/>
    </location>
</feature>
<evidence type="ECO:0000256" key="4">
    <source>
        <dbReference type="ARBA" id="ARBA00023136"/>
    </source>
</evidence>
<dbReference type="Pfam" id="PF01988">
    <property type="entry name" value="VIT1"/>
    <property type="match status" value="1"/>
</dbReference>
<evidence type="ECO:0000256" key="5">
    <source>
        <dbReference type="SAM" id="MobiDB-lite"/>
    </source>
</evidence>